<protein>
    <submittedName>
        <fullName evidence="1">Uncharacterized protein</fullName>
    </submittedName>
</protein>
<comment type="caution">
    <text evidence="1">The sequence shown here is derived from an EMBL/GenBank/DDBJ whole genome shotgun (WGS) entry which is preliminary data.</text>
</comment>
<proteinExistence type="predicted"/>
<organism evidence="1 2">
    <name type="scientific">Acinetobacter bereziniae</name>
    <name type="common">Acinetobacter genomosp. 10</name>
    <dbReference type="NCBI Taxonomy" id="106648"/>
    <lineage>
        <taxon>Bacteria</taxon>
        <taxon>Pseudomonadati</taxon>
        <taxon>Pseudomonadota</taxon>
        <taxon>Gammaproteobacteria</taxon>
        <taxon>Moraxellales</taxon>
        <taxon>Moraxellaceae</taxon>
        <taxon>Acinetobacter</taxon>
    </lineage>
</organism>
<accession>A0A833PCQ5</accession>
<dbReference type="Proteomes" id="UP000490535">
    <property type="component" value="Unassembled WGS sequence"/>
</dbReference>
<evidence type="ECO:0000313" key="1">
    <source>
        <dbReference type="EMBL" id="KAF1019516.1"/>
    </source>
</evidence>
<reference evidence="2" key="1">
    <citation type="journal article" date="2020" name="MBio">
        <title>Horizontal gene transfer to a defensive symbiont with a reduced genome amongst a multipartite beetle microbiome.</title>
        <authorList>
            <person name="Waterworth S.C."/>
            <person name="Florez L.V."/>
            <person name="Rees E.R."/>
            <person name="Hertweck C."/>
            <person name="Kaltenpoth M."/>
            <person name="Kwan J.C."/>
        </authorList>
    </citation>
    <scope>NUCLEOTIDE SEQUENCE [LARGE SCALE GENOMIC DNA]</scope>
</reference>
<gene>
    <name evidence="1" type="ORF">GAK29_03886</name>
</gene>
<dbReference type="Gene3D" id="3.30.700.10">
    <property type="entry name" value="Glycoprotein, Type 4 Pilin"/>
    <property type="match status" value="1"/>
</dbReference>
<dbReference type="EMBL" id="WNDP01000141">
    <property type="protein sequence ID" value="KAF1019516.1"/>
    <property type="molecule type" value="Genomic_DNA"/>
</dbReference>
<name>A0A833PCQ5_ACIBZ</name>
<dbReference type="SUPFAM" id="SSF54523">
    <property type="entry name" value="Pili subunits"/>
    <property type="match status" value="1"/>
</dbReference>
<dbReference type="AlphaFoldDB" id="A0A833PCQ5"/>
<evidence type="ECO:0000313" key="2">
    <source>
        <dbReference type="Proteomes" id="UP000490535"/>
    </source>
</evidence>
<dbReference type="InterPro" id="IPR045584">
    <property type="entry name" value="Pilin-like"/>
</dbReference>
<sequence>MVVVIVVAIIAAIAIPSYTQYIERKDVAIAKQEAQKIATELERF</sequence>